<dbReference type="PROSITE" id="PS00137">
    <property type="entry name" value="SUBTILASE_HIS"/>
    <property type="match status" value="1"/>
</dbReference>
<dbReference type="InterPro" id="IPR051048">
    <property type="entry name" value="Peptidase_S8/S53_subtilisin"/>
</dbReference>
<organism evidence="6">
    <name type="scientific">marine metagenome</name>
    <dbReference type="NCBI Taxonomy" id="408172"/>
    <lineage>
        <taxon>unclassified sequences</taxon>
        <taxon>metagenomes</taxon>
        <taxon>ecological metagenomes</taxon>
    </lineage>
</organism>
<dbReference type="PROSITE" id="PS00138">
    <property type="entry name" value="SUBTILASE_SER"/>
    <property type="match status" value="1"/>
</dbReference>
<dbReference type="Pfam" id="PF00082">
    <property type="entry name" value="Peptidase_S8"/>
    <property type="match status" value="1"/>
</dbReference>
<dbReference type="InterPro" id="IPR022398">
    <property type="entry name" value="Peptidase_S8_His-AS"/>
</dbReference>
<dbReference type="InterPro" id="IPR036852">
    <property type="entry name" value="Peptidase_S8/S53_dom_sf"/>
</dbReference>
<evidence type="ECO:0000256" key="1">
    <source>
        <dbReference type="ARBA" id="ARBA00011073"/>
    </source>
</evidence>
<reference evidence="6" key="1">
    <citation type="submission" date="2018-05" db="EMBL/GenBank/DDBJ databases">
        <authorList>
            <person name="Lanie J.A."/>
            <person name="Ng W.-L."/>
            <person name="Kazmierczak K.M."/>
            <person name="Andrzejewski T.M."/>
            <person name="Davidsen T.M."/>
            <person name="Wayne K.J."/>
            <person name="Tettelin H."/>
            <person name="Glass J.I."/>
            <person name="Rusch D."/>
            <person name="Podicherti R."/>
            <person name="Tsui H.-C.T."/>
            <person name="Winkler M.E."/>
        </authorList>
    </citation>
    <scope>NUCLEOTIDE SEQUENCE</scope>
</reference>
<dbReference type="CDD" id="cd07473">
    <property type="entry name" value="Peptidases_S8_Subtilisin_like"/>
    <property type="match status" value="1"/>
</dbReference>
<gene>
    <name evidence="6" type="ORF">METZ01_LOCUS83410</name>
</gene>
<proteinExistence type="inferred from homology"/>
<dbReference type="PROSITE" id="PS51892">
    <property type="entry name" value="SUBTILASE"/>
    <property type="match status" value="1"/>
</dbReference>
<accession>A0A381UQX1</accession>
<name>A0A381UQX1_9ZZZZ</name>
<feature type="domain" description="Peptidase S8/S53" evidence="5">
    <location>
        <begin position="175"/>
        <end position="430"/>
    </location>
</feature>
<dbReference type="InterPro" id="IPR023827">
    <property type="entry name" value="Peptidase_S8_Asp-AS"/>
</dbReference>
<dbReference type="InterPro" id="IPR015500">
    <property type="entry name" value="Peptidase_S8_subtilisin-rel"/>
</dbReference>
<dbReference type="InterPro" id="IPR034204">
    <property type="entry name" value="PfSUB1-like_cat_dom"/>
</dbReference>
<dbReference type="Gene3D" id="2.60.40.10">
    <property type="entry name" value="Immunoglobulins"/>
    <property type="match status" value="1"/>
</dbReference>
<dbReference type="InterPro" id="IPR013783">
    <property type="entry name" value="Ig-like_fold"/>
</dbReference>
<dbReference type="EMBL" id="UINC01006945">
    <property type="protein sequence ID" value="SVA30556.1"/>
    <property type="molecule type" value="Genomic_DNA"/>
</dbReference>
<dbReference type="SUPFAM" id="SSF52743">
    <property type="entry name" value="Subtilisin-like"/>
    <property type="match status" value="1"/>
</dbReference>
<protein>
    <recommendedName>
        <fullName evidence="5">Peptidase S8/S53 domain-containing protein</fullName>
    </recommendedName>
</protein>
<sequence>MNRQLYSGILVVALLGGMIDSTATHAARLEGVNNPSFIDYGKGQVNSDSLLVRLKEKTDQAQLDREIAKAGLRLIREFTLVPGLKLLAMPKPPAKVQVNQQRLKRLLATKRSLEASGLFRYVELDYVNVPFAKVTDSAFVDGTLWGLENYGQDNGTGDADIDIEQAWDITAGTPETVVAVIDTGVRVTHNDLIDQIWTNEDEIPNNGVDDDKDGYIDNHKGVDFYNNDGDPNDVHGHGTHCSGTIAASANDEHPHAGVAFNATILPCKVGDYGMPHSAIIAAVEFCVAEGVKIANCSYGGFFPSQASYDAYAAAGTEGMMFLAAAGNDANDNDSLPAYPCSYDLECIVSVAATDRNDDITGFSNYGETAVDLGAPGLEIFSCTSSNDQSYESWAGTSMAAPHVSGVVALMRSLRPDWTMLQIREKLLESVDPIKSLEGKTVTGGRLNAATAVADMGSFGAPDGIMEISINPPSGSMLMADDKISIVVEVIDGEKVENAMVTMLMSDGNTAFFSNDGEFPDLVEGDNLYTSYFKVPEKQGKLKSTLFVSSDGKDDAIRVIQYNIADVPENDHFSLAEKIPEQFAIVEAFNTYATVEKNEPRHSGLSMHHSSLWWKWTAESSGTVFVDTAGSDVDANIAVYRGNEIGELLLVKRNQNYTVKERDKGIYFDAVSGKTYKFCISSPTQQDLGYVRVRVAPGGKPDINNPFLSGIQPFNGFITDTNKVEIRGFAHDPQPNASGVKEVRARVNGGLFSVVVGAEEWFTPVALLEGENIIEIIAVDYSDNVSESVRLQYDYFPPDLTNDHFVNAVELNLDHVLLRAGQSRVLLTRGIGDLDNVVVKRDGVPMQPGQYRLDPEDTGTIELVDPVQHDAHIEVFNPYWTTTTVSTLKATKEHQEPDHAGNEGGGSVWYRFKAPYDGVLTIDIFESAFDTLMGMYMGSSIGSLVEINS</sequence>
<evidence type="ECO:0000259" key="5">
    <source>
        <dbReference type="Pfam" id="PF00082"/>
    </source>
</evidence>
<dbReference type="GO" id="GO:0004252">
    <property type="term" value="F:serine-type endopeptidase activity"/>
    <property type="evidence" value="ECO:0007669"/>
    <property type="project" value="InterPro"/>
</dbReference>
<evidence type="ECO:0000256" key="2">
    <source>
        <dbReference type="ARBA" id="ARBA00022670"/>
    </source>
</evidence>
<comment type="similarity">
    <text evidence="1">Belongs to the peptidase S8 family.</text>
</comment>
<dbReference type="PRINTS" id="PR00723">
    <property type="entry name" value="SUBTILISIN"/>
</dbReference>
<feature type="non-terminal residue" evidence="6">
    <location>
        <position position="948"/>
    </location>
</feature>
<dbReference type="InterPro" id="IPR023828">
    <property type="entry name" value="Peptidase_S8_Ser-AS"/>
</dbReference>
<dbReference type="PROSITE" id="PS00136">
    <property type="entry name" value="SUBTILASE_ASP"/>
    <property type="match status" value="1"/>
</dbReference>
<dbReference type="InterPro" id="IPR000209">
    <property type="entry name" value="Peptidase_S8/S53_dom"/>
</dbReference>
<keyword evidence="2" id="KW-0645">Protease</keyword>
<evidence type="ECO:0000256" key="4">
    <source>
        <dbReference type="ARBA" id="ARBA00022825"/>
    </source>
</evidence>
<dbReference type="PANTHER" id="PTHR43399">
    <property type="entry name" value="SUBTILISIN-RELATED"/>
    <property type="match status" value="1"/>
</dbReference>
<dbReference type="AlphaFoldDB" id="A0A381UQX1"/>
<evidence type="ECO:0000313" key="6">
    <source>
        <dbReference type="EMBL" id="SVA30556.1"/>
    </source>
</evidence>
<dbReference type="GO" id="GO:0006508">
    <property type="term" value="P:proteolysis"/>
    <property type="evidence" value="ECO:0007669"/>
    <property type="project" value="UniProtKB-KW"/>
</dbReference>
<dbReference type="Gene3D" id="3.40.50.200">
    <property type="entry name" value="Peptidase S8/S53 domain"/>
    <property type="match status" value="1"/>
</dbReference>
<dbReference type="PANTHER" id="PTHR43399:SF4">
    <property type="entry name" value="CELL WALL-ASSOCIATED PROTEASE"/>
    <property type="match status" value="1"/>
</dbReference>
<evidence type="ECO:0000256" key="3">
    <source>
        <dbReference type="ARBA" id="ARBA00022801"/>
    </source>
</evidence>
<keyword evidence="4" id="KW-0720">Serine protease</keyword>
<keyword evidence="3" id="KW-0378">Hydrolase</keyword>